<comment type="function">
    <text evidence="13">The RuvA-RuvB-RuvC complex processes Holliday junction (HJ) DNA during genetic recombination and DNA repair. Endonuclease that resolves HJ intermediates. Cleaves cruciform DNA by making single-stranded nicks across the HJ at symmetrical positions within the homologous arms, yielding a 5'-phosphate and a 3'-hydroxyl group; requires a central core of homology in the junction. The consensus cleavage sequence is 5'-(A/T)TT(C/G)-3'. Cleavage occurs on the 3'-side of the TT dinucleotide at the point of strand exchange. HJ branch migration catalyzed by RuvA-RuvB allows RuvC to scan DNA until it finds its consensus sequence, where it cleaves and resolves the cruciform DNA.</text>
</comment>
<dbReference type="Gene3D" id="3.30.420.10">
    <property type="entry name" value="Ribonuclease H-like superfamily/Ribonuclease H"/>
    <property type="match status" value="1"/>
</dbReference>
<dbReference type="OrthoDB" id="9805499at2"/>
<comment type="similarity">
    <text evidence="1 13">Belongs to the RuvC family.</text>
</comment>
<dbReference type="InterPro" id="IPR036397">
    <property type="entry name" value="RNaseH_sf"/>
</dbReference>
<keyword evidence="6 13" id="KW-0227">DNA damage</keyword>
<dbReference type="GO" id="GO:0008821">
    <property type="term" value="F:crossover junction DNA endonuclease activity"/>
    <property type="evidence" value="ECO:0007669"/>
    <property type="project" value="UniProtKB-UniRule"/>
</dbReference>
<comment type="cofactor">
    <cofactor evidence="13">
        <name>Mg(2+)</name>
        <dbReference type="ChEBI" id="CHEBI:18420"/>
    </cofactor>
    <text evidence="13">Binds 2 Mg(2+) ion per subunit.</text>
</comment>
<dbReference type="PROSITE" id="PS01321">
    <property type="entry name" value="RUVC"/>
    <property type="match status" value="1"/>
</dbReference>
<dbReference type="SUPFAM" id="SSF53098">
    <property type="entry name" value="Ribonuclease H-like"/>
    <property type="match status" value="1"/>
</dbReference>
<dbReference type="Pfam" id="PF02075">
    <property type="entry name" value="RuvC"/>
    <property type="match status" value="1"/>
</dbReference>
<dbReference type="GO" id="GO:0005737">
    <property type="term" value="C:cytoplasm"/>
    <property type="evidence" value="ECO:0007669"/>
    <property type="project" value="UniProtKB-SubCell"/>
</dbReference>
<dbReference type="GO" id="GO:0003677">
    <property type="term" value="F:DNA binding"/>
    <property type="evidence" value="ECO:0007669"/>
    <property type="project" value="UniProtKB-KW"/>
</dbReference>
<name>A0A3R9ZQL3_9RICK</name>
<evidence type="ECO:0000313" key="16">
    <source>
        <dbReference type="Proteomes" id="UP000279470"/>
    </source>
</evidence>
<keyword evidence="10 13" id="KW-0233">DNA recombination</keyword>
<keyword evidence="11 13" id="KW-0234">DNA repair</keyword>
<dbReference type="NCBIfam" id="TIGR00228">
    <property type="entry name" value="ruvC"/>
    <property type="match status" value="1"/>
</dbReference>
<gene>
    <name evidence="13 15" type="primary">ruvC</name>
    <name evidence="15" type="ORF">EIC27_02340</name>
</gene>
<keyword evidence="9 13" id="KW-0238">DNA-binding</keyword>
<comment type="catalytic activity">
    <reaction evidence="12 13">
        <text>Endonucleolytic cleavage at a junction such as a reciprocal single-stranded crossover between two homologous DNA duplexes (Holliday junction).</text>
        <dbReference type="EC" id="3.1.21.10"/>
    </reaction>
</comment>
<feature type="binding site" evidence="13">
    <location>
        <position position="74"/>
    </location>
    <ligand>
        <name>Mg(2+)</name>
        <dbReference type="ChEBI" id="CHEBI:18420"/>
        <label>2</label>
    </ligand>
</feature>
<evidence type="ECO:0000256" key="9">
    <source>
        <dbReference type="ARBA" id="ARBA00023125"/>
    </source>
</evidence>
<keyword evidence="7 13" id="KW-0378">Hydrolase</keyword>
<keyword evidence="3 13" id="KW-0540">Nuclease</keyword>
<dbReference type="EC" id="3.1.21.10" evidence="13 14"/>
<evidence type="ECO:0000256" key="10">
    <source>
        <dbReference type="ARBA" id="ARBA00023172"/>
    </source>
</evidence>
<dbReference type="GO" id="GO:0006281">
    <property type="term" value="P:DNA repair"/>
    <property type="evidence" value="ECO:0007669"/>
    <property type="project" value="UniProtKB-UniRule"/>
</dbReference>
<sequence>MSKNIIGRFLGIDPGLNFTGWGVIDYINSDKFNYIASGIIKTSIKMDYHFRLNHIFTEALKIIESNKPTYAAIEDTYVNVNNKSSIMLAQAKAASIIAISQNNLPITEYAAKKIKKTISGSGNADKSQIIKMISYWLPNVKIKSSDEADALAIALCHANHYKHNKNL</sequence>
<dbReference type="RefSeq" id="WP_126044548.1">
    <property type="nucleotide sequence ID" value="NZ_RXFM01000022.1"/>
</dbReference>
<dbReference type="CDD" id="cd16962">
    <property type="entry name" value="RuvC"/>
    <property type="match status" value="1"/>
</dbReference>
<keyword evidence="5 13" id="KW-0255">Endonuclease</keyword>
<evidence type="ECO:0000256" key="14">
    <source>
        <dbReference type="NCBIfam" id="TIGR00228"/>
    </source>
</evidence>
<dbReference type="GO" id="GO:0000287">
    <property type="term" value="F:magnesium ion binding"/>
    <property type="evidence" value="ECO:0007669"/>
    <property type="project" value="UniProtKB-UniRule"/>
</dbReference>
<feature type="binding site" evidence="13">
    <location>
        <position position="146"/>
    </location>
    <ligand>
        <name>Mg(2+)</name>
        <dbReference type="ChEBI" id="CHEBI:18420"/>
        <label>1</label>
    </ligand>
</feature>
<dbReference type="PANTHER" id="PTHR30194">
    <property type="entry name" value="CROSSOVER JUNCTION ENDODEOXYRIBONUCLEASE RUVC"/>
    <property type="match status" value="1"/>
</dbReference>
<evidence type="ECO:0000256" key="13">
    <source>
        <dbReference type="HAMAP-Rule" id="MF_00034"/>
    </source>
</evidence>
<evidence type="ECO:0000256" key="7">
    <source>
        <dbReference type="ARBA" id="ARBA00022801"/>
    </source>
</evidence>
<dbReference type="InterPro" id="IPR012337">
    <property type="entry name" value="RNaseH-like_sf"/>
</dbReference>
<proteinExistence type="inferred from homology"/>
<dbReference type="GO" id="GO:0009432">
    <property type="term" value="P:SOS response"/>
    <property type="evidence" value="ECO:0007669"/>
    <property type="project" value="UniProtKB-ARBA"/>
</dbReference>
<feature type="binding site" evidence="13">
    <location>
        <position position="13"/>
    </location>
    <ligand>
        <name>Mg(2+)</name>
        <dbReference type="ChEBI" id="CHEBI:18420"/>
        <label>1</label>
    </ligand>
</feature>
<keyword evidence="4 13" id="KW-0479">Metal-binding</keyword>
<reference evidence="16" key="1">
    <citation type="submission" date="2018-11" db="EMBL/GenBank/DDBJ databases">
        <title>Phylogenetic, genomic, and biogeographic characterization of a novel and ubiquitous marine invertebrate-associated Rickettsiales parasite, Candidatus Marinoinvertebrata rohwerii, gen. nov., sp. nov.</title>
        <authorList>
            <person name="Klinges J.G."/>
            <person name="Rosales S.M."/>
            <person name="Mcminds R."/>
            <person name="Shaver E.C."/>
            <person name="Shantz A."/>
            <person name="Peters E.C."/>
            <person name="Burkepile D.E."/>
            <person name="Silliman B.R."/>
            <person name="Vega Thurber R.L."/>
        </authorList>
    </citation>
    <scope>NUCLEOTIDE SEQUENCE [LARGE SCALE GENOMIC DNA]</scope>
    <source>
        <strain evidence="16">a_cerv_44</strain>
    </source>
</reference>
<evidence type="ECO:0000256" key="12">
    <source>
        <dbReference type="ARBA" id="ARBA00029354"/>
    </source>
</evidence>
<comment type="caution">
    <text evidence="15">The sequence shown here is derived from an EMBL/GenBank/DDBJ whole genome shotgun (WGS) entry which is preliminary data.</text>
</comment>
<keyword evidence="2 13" id="KW-0963">Cytoplasm</keyword>
<keyword evidence="16" id="KW-1185">Reference proteome</keyword>
<dbReference type="InterPro" id="IPR020563">
    <property type="entry name" value="X-over_junc_endoDNase_Mg_BS"/>
</dbReference>
<accession>A0A3R9ZQL3</accession>
<dbReference type="GO" id="GO:0006310">
    <property type="term" value="P:DNA recombination"/>
    <property type="evidence" value="ECO:0007669"/>
    <property type="project" value="UniProtKB-UniRule"/>
</dbReference>
<evidence type="ECO:0000256" key="3">
    <source>
        <dbReference type="ARBA" id="ARBA00022722"/>
    </source>
</evidence>
<evidence type="ECO:0000256" key="8">
    <source>
        <dbReference type="ARBA" id="ARBA00022842"/>
    </source>
</evidence>
<dbReference type="HAMAP" id="MF_00034">
    <property type="entry name" value="RuvC"/>
    <property type="match status" value="1"/>
</dbReference>
<dbReference type="PRINTS" id="PR00696">
    <property type="entry name" value="RSOLVASERUVC"/>
</dbReference>
<evidence type="ECO:0000256" key="1">
    <source>
        <dbReference type="ARBA" id="ARBA00009518"/>
    </source>
</evidence>
<comment type="subcellular location">
    <subcellularLocation>
        <location evidence="13">Cytoplasm</location>
    </subcellularLocation>
</comment>
<dbReference type="AlphaFoldDB" id="A0A3R9ZQL3"/>
<feature type="active site" evidence="13">
    <location>
        <position position="74"/>
    </location>
</feature>
<evidence type="ECO:0000256" key="6">
    <source>
        <dbReference type="ARBA" id="ARBA00022763"/>
    </source>
</evidence>
<organism evidence="15 16">
    <name type="scientific">Candidatus Aquarickettsia rohweri</name>
    <dbReference type="NCBI Taxonomy" id="2602574"/>
    <lineage>
        <taxon>Bacteria</taxon>
        <taxon>Pseudomonadati</taxon>
        <taxon>Pseudomonadota</taxon>
        <taxon>Alphaproteobacteria</taxon>
        <taxon>Rickettsiales</taxon>
        <taxon>Candidatus Midichloriaceae</taxon>
        <taxon>Candidatus Aquarickettsia</taxon>
    </lineage>
</organism>
<dbReference type="FunFam" id="3.30.420.10:FF:000002">
    <property type="entry name" value="Crossover junction endodeoxyribonuclease RuvC"/>
    <property type="match status" value="1"/>
</dbReference>
<protein>
    <recommendedName>
        <fullName evidence="13 14">Crossover junction endodeoxyribonuclease RuvC</fullName>
        <ecNumber evidence="13 14">3.1.21.10</ecNumber>
    </recommendedName>
    <alternativeName>
        <fullName evidence="13">Holliday junction nuclease RuvC</fullName>
    </alternativeName>
    <alternativeName>
        <fullName evidence="13">Holliday junction resolvase RuvC</fullName>
    </alternativeName>
</protein>
<evidence type="ECO:0000256" key="4">
    <source>
        <dbReference type="ARBA" id="ARBA00022723"/>
    </source>
</evidence>
<feature type="active site" evidence="13">
    <location>
        <position position="146"/>
    </location>
</feature>
<dbReference type="EMBL" id="RXFM01000022">
    <property type="protein sequence ID" value="RST69792.1"/>
    <property type="molecule type" value="Genomic_DNA"/>
</dbReference>
<keyword evidence="8 13" id="KW-0460">Magnesium</keyword>
<evidence type="ECO:0000256" key="2">
    <source>
        <dbReference type="ARBA" id="ARBA00022490"/>
    </source>
</evidence>
<dbReference type="InterPro" id="IPR002176">
    <property type="entry name" value="X-over_junc_endoDNase_RuvC"/>
</dbReference>
<comment type="subunit">
    <text evidence="13">Homodimer which binds Holliday junction (HJ) DNA. The HJ becomes 2-fold symmetrical on binding to RuvC with unstacked arms; it has a different conformation from HJ DNA in complex with RuvA. In the full resolvosome a probable DNA-RuvA(4)-RuvB(12)-RuvC(2) complex forms which resolves the HJ.</text>
</comment>
<dbReference type="Proteomes" id="UP000279470">
    <property type="component" value="Unassembled WGS sequence"/>
</dbReference>
<evidence type="ECO:0000256" key="5">
    <source>
        <dbReference type="ARBA" id="ARBA00022759"/>
    </source>
</evidence>
<evidence type="ECO:0000256" key="11">
    <source>
        <dbReference type="ARBA" id="ARBA00023204"/>
    </source>
</evidence>
<feature type="active site" evidence="13">
    <location>
        <position position="13"/>
    </location>
</feature>
<dbReference type="PANTHER" id="PTHR30194:SF3">
    <property type="entry name" value="CROSSOVER JUNCTION ENDODEOXYRIBONUCLEASE RUVC"/>
    <property type="match status" value="1"/>
</dbReference>
<evidence type="ECO:0000313" key="15">
    <source>
        <dbReference type="EMBL" id="RST69792.1"/>
    </source>
</evidence>
<dbReference type="GO" id="GO:0048476">
    <property type="term" value="C:Holliday junction resolvase complex"/>
    <property type="evidence" value="ECO:0007669"/>
    <property type="project" value="UniProtKB-UniRule"/>
</dbReference>